<evidence type="ECO:0000256" key="1">
    <source>
        <dbReference type="SAM" id="MobiDB-lite"/>
    </source>
</evidence>
<dbReference type="RefSeq" id="WP_161484405.1">
    <property type="nucleotide sequence ID" value="NZ_WXEW01000018.1"/>
</dbReference>
<comment type="caution">
    <text evidence="2">The sequence shown here is derived from an EMBL/GenBank/DDBJ whole genome shotgun (WGS) entry which is preliminary data.</text>
</comment>
<reference evidence="2 3" key="1">
    <citation type="submission" date="2020-01" db="EMBL/GenBank/DDBJ databases">
        <title>Herbidospora sp. NEAU-GS84 nov., a novel actinomycete isolated from soil.</title>
        <authorList>
            <person name="Han L."/>
        </authorList>
    </citation>
    <scope>NUCLEOTIDE SEQUENCE [LARGE SCALE GENOMIC DNA]</scope>
    <source>
        <strain evidence="2 3">NEAU-GS84</strain>
    </source>
</reference>
<organism evidence="2 3">
    <name type="scientific">Herbidospora solisilvae</name>
    <dbReference type="NCBI Taxonomy" id="2696284"/>
    <lineage>
        <taxon>Bacteria</taxon>
        <taxon>Bacillati</taxon>
        <taxon>Actinomycetota</taxon>
        <taxon>Actinomycetes</taxon>
        <taxon>Streptosporangiales</taxon>
        <taxon>Streptosporangiaceae</taxon>
        <taxon>Herbidospora</taxon>
    </lineage>
</organism>
<accession>A0A7C9J9B1</accession>
<proteinExistence type="predicted"/>
<gene>
    <name evidence="2" type="ORF">GT755_38165</name>
</gene>
<name>A0A7C9J9B1_9ACTN</name>
<feature type="region of interest" description="Disordered" evidence="1">
    <location>
        <begin position="140"/>
        <end position="172"/>
    </location>
</feature>
<evidence type="ECO:0000313" key="2">
    <source>
        <dbReference type="EMBL" id="NAS27480.1"/>
    </source>
</evidence>
<keyword evidence="3" id="KW-1185">Reference proteome</keyword>
<evidence type="ECO:0000313" key="3">
    <source>
        <dbReference type="Proteomes" id="UP000479526"/>
    </source>
</evidence>
<dbReference type="Proteomes" id="UP000479526">
    <property type="component" value="Unassembled WGS sequence"/>
</dbReference>
<dbReference type="AlphaFoldDB" id="A0A7C9J9B1"/>
<sequence length="283" mass="32043">MQRALTTGVGLDDELMRFQLTVEAARRRVTEAHDVYHRAVATCEMRRGVMNQASEALGRQRELLHSMTEKALHEAVSEKDLHEAAQICMSLEEAVDARAREAEVTENERLQKRAAYRQVVEQYEAAQADLQRLERRAQELKNPGLRRQASPRRQASGAPPARPFGPVEDVPGYDLKPDPLQATDPVEFIELMKQYRIWSGESSYRELAHRSRRAFAASTLCKALKGRNLPPGPLVENFIWACSGSKEDVQVWMTAWRCLRMKHCSASRDVLAPVTPIVVKRTG</sequence>
<dbReference type="EMBL" id="WXEW01000018">
    <property type="protein sequence ID" value="NAS27480.1"/>
    <property type="molecule type" value="Genomic_DNA"/>
</dbReference>
<protein>
    <submittedName>
        <fullName evidence="2">Uncharacterized protein</fullName>
    </submittedName>
</protein>